<comment type="similarity">
    <text evidence="1">Belongs to the universal ribosomal protein uL2 family.</text>
</comment>
<keyword evidence="3" id="KW-0687">Ribonucleoprotein</keyword>
<dbReference type="SUPFAM" id="SSF52402">
    <property type="entry name" value="Adenine nucleotide alpha hydrolases-like"/>
    <property type="match status" value="1"/>
</dbReference>
<dbReference type="EMBL" id="VEPZ02001604">
    <property type="protein sequence ID" value="KAE8665873.1"/>
    <property type="molecule type" value="Genomic_DNA"/>
</dbReference>
<evidence type="ECO:0000313" key="6">
    <source>
        <dbReference type="EMBL" id="KAE8665873.1"/>
    </source>
</evidence>
<dbReference type="InterPro" id="IPR006016">
    <property type="entry name" value="UspA"/>
</dbReference>
<evidence type="ECO:0000256" key="2">
    <source>
        <dbReference type="ARBA" id="ARBA00022980"/>
    </source>
</evidence>
<proteinExistence type="inferred from homology"/>
<dbReference type="InterPro" id="IPR022671">
    <property type="entry name" value="Ribosomal_uL2_CS"/>
</dbReference>
<dbReference type="GO" id="GO:0006412">
    <property type="term" value="P:translation"/>
    <property type="evidence" value="ECO:0007669"/>
    <property type="project" value="InterPro"/>
</dbReference>
<dbReference type="GO" id="GO:1990904">
    <property type="term" value="C:ribonucleoprotein complex"/>
    <property type="evidence" value="ECO:0007669"/>
    <property type="project" value="UniProtKB-KW"/>
</dbReference>
<evidence type="ECO:0000256" key="1">
    <source>
        <dbReference type="ARBA" id="ARBA00005636"/>
    </source>
</evidence>
<accession>A0A6A2WVX7</accession>
<dbReference type="SMART" id="SM01382">
    <property type="entry name" value="Ribosomal_L2_C"/>
    <property type="match status" value="1"/>
</dbReference>
<sequence length="1111" mass="124155">MRFSNSHGAKKLGKAGQSRWLVRRPVVRGVVMNPVDHPHGGGEGRSKSSGSYGQTSRTPCVSSQRCTIATRICNSQLSFGNSRCDSCVYLYRPLAHLAECDYYAKVGSWDDSIYDISCFNFDLGEALECSIGVVLARWSQVTLPSFVMVELDESNRVVGVVELVWAPSRYGHCNIFGHLENDCSKRKISTMVATCHVVDPMTTLGEDDSSCNVDNMDVAAKGKQVAESVEGVTTCPVVDLMETLGEASLSCVGCVVSGSGGVLDGDGGLVHSPNQFSLLSDALGVVVSHRKTRAAADGGCNDPVKLRRVLGLVRKLKASNGRIWILSRDYWKMEKVCNSGDIIRVRSIVGVHPWVFMGDFNIIRYLRESSDYDGSQGVTDVMLDFFACLEEIDVLDHSYKFPFATVEFIVPHCLDHRPSYILIQALVGRPPRPFKFFHFWPNNPEFFRVVEDYWKLNAELKRLKVPLKALNRENYSELSKRIDGVRMELEEVQKLVLSFPFVENKSRVQFIKEDGQNSGAFFRQVTARQNVNTIQVFTDSQGNMLDSFKQNSGELIKHFSDALGVADVNVGHVSDDLLKEILDMELLGEMRDSLIAHVSSNEIKGYVLCYEWEQGPDPDGYPSSFFQASWRIVGEDFVSAVMGFSRRFNSWVWACIVHSKFFIDLNGGLVGFFSGAKDVRQGDRLSPYIFFLVMNVLLRILNLTDEYGLLEFHPRCKRIGLTHLCSVDDLLVFTKGHAEVVLVVKSIMNVFYTMSELQMNISKSELFCAGVGVSDVQRLIELTGFWIGALSFRYMEVAWMGNIKRGGSRKWFDVRGPRCFGSKSSGGHFISLDSRSSPVKFNLKFYVCLIGSNTVCWLDMVGLEINNRLPGHVTRGVNGIALQVKFVVCSRLKGRVRVASSSSRLASLRRKSASNCFENYQHTVQFLGGGGGKEEDKLINNEGGNKVMVVVGSSLEARGALDWAMGIVLRHSRLSRFHSSSSCNQSQKNRKRNARINELLHTMKNICQTKMPGVEVEVAKVEGKEKGPAIVEAAKQRKVSVLVLGQRKRSLIWRLIRRRWGVKRGGSNGVVDYCIENDSSWCMTVAVRRKSNQLGGYLITPKLHKNFRLLA</sequence>
<dbReference type="InterPro" id="IPR022669">
    <property type="entry name" value="Ribosomal_uL2_C"/>
</dbReference>
<organism evidence="6 7">
    <name type="scientific">Hibiscus syriacus</name>
    <name type="common">Rose of Sharon</name>
    <dbReference type="NCBI Taxonomy" id="106335"/>
    <lineage>
        <taxon>Eukaryota</taxon>
        <taxon>Viridiplantae</taxon>
        <taxon>Streptophyta</taxon>
        <taxon>Embryophyta</taxon>
        <taxon>Tracheophyta</taxon>
        <taxon>Spermatophyta</taxon>
        <taxon>Magnoliopsida</taxon>
        <taxon>eudicotyledons</taxon>
        <taxon>Gunneridae</taxon>
        <taxon>Pentapetalae</taxon>
        <taxon>rosids</taxon>
        <taxon>malvids</taxon>
        <taxon>Malvales</taxon>
        <taxon>Malvaceae</taxon>
        <taxon>Malvoideae</taxon>
        <taxon>Hibiscus</taxon>
    </lineage>
</organism>
<dbReference type="InterPro" id="IPR014729">
    <property type="entry name" value="Rossmann-like_a/b/a_fold"/>
</dbReference>
<feature type="compositionally biased region" description="Basic and acidic residues" evidence="4">
    <location>
        <begin position="36"/>
        <end position="46"/>
    </location>
</feature>
<keyword evidence="2" id="KW-0689">Ribosomal protein</keyword>
<evidence type="ECO:0000259" key="5">
    <source>
        <dbReference type="SMART" id="SM01382"/>
    </source>
</evidence>
<comment type="caution">
    <text evidence="6">The sequence shown here is derived from an EMBL/GenBank/DDBJ whole genome shotgun (WGS) entry which is preliminary data.</text>
</comment>
<evidence type="ECO:0000256" key="4">
    <source>
        <dbReference type="SAM" id="MobiDB-lite"/>
    </source>
</evidence>
<keyword evidence="7" id="KW-1185">Reference proteome</keyword>
<evidence type="ECO:0000256" key="3">
    <source>
        <dbReference type="ARBA" id="ARBA00023274"/>
    </source>
</evidence>
<dbReference type="PANTHER" id="PTHR47000">
    <property type="entry name" value="ADENINE NUCLEOTIDE ALPHA HYDROLASES-LIKE SUPERFAMILY PROTEIN"/>
    <property type="match status" value="1"/>
</dbReference>
<dbReference type="GO" id="GO:0005840">
    <property type="term" value="C:ribosome"/>
    <property type="evidence" value="ECO:0007669"/>
    <property type="project" value="UniProtKB-KW"/>
</dbReference>
<dbReference type="InterPro" id="IPR008991">
    <property type="entry name" value="Translation_prot_SH3-like_sf"/>
</dbReference>
<feature type="region of interest" description="Disordered" evidence="4">
    <location>
        <begin position="32"/>
        <end position="59"/>
    </location>
</feature>
<gene>
    <name evidence="6" type="ORF">F3Y22_tig00112523pilonHSYRG00041</name>
</gene>
<dbReference type="Pfam" id="PF03947">
    <property type="entry name" value="Ribosomal_L2_C"/>
    <property type="match status" value="1"/>
</dbReference>
<dbReference type="AlphaFoldDB" id="A0A6A2WVX7"/>
<dbReference type="InterPro" id="IPR000477">
    <property type="entry name" value="RT_dom"/>
</dbReference>
<protein>
    <submittedName>
        <fullName evidence="6">Endoplasmic reticulum-adenine nucleotide transporter 1</fullName>
    </submittedName>
</protein>
<name>A0A6A2WVX7_HIBSY</name>
<dbReference type="Pfam" id="PF00078">
    <property type="entry name" value="RVT_1"/>
    <property type="match status" value="1"/>
</dbReference>
<dbReference type="Pfam" id="PF00582">
    <property type="entry name" value="Usp"/>
    <property type="match status" value="1"/>
</dbReference>
<dbReference type="PROSITE" id="PS00467">
    <property type="entry name" value="RIBOSOMAL_L2"/>
    <property type="match status" value="1"/>
</dbReference>
<dbReference type="GO" id="GO:0003735">
    <property type="term" value="F:structural constituent of ribosome"/>
    <property type="evidence" value="ECO:0007669"/>
    <property type="project" value="InterPro"/>
</dbReference>
<dbReference type="Gene3D" id="3.40.50.620">
    <property type="entry name" value="HUPs"/>
    <property type="match status" value="1"/>
</dbReference>
<feature type="domain" description="Large ribosomal subunit protein uL2 C-terminal" evidence="5">
    <location>
        <begin position="1"/>
        <end position="60"/>
    </location>
</feature>
<dbReference type="Gene3D" id="4.10.950.10">
    <property type="entry name" value="Ribosomal protein L2, domain 3"/>
    <property type="match status" value="1"/>
</dbReference>
<dbReference type="InterPro" id="IPR014726">
    <property type="entry name" value="Ribosomal_uL2_dom3"/>
</dbReference>
<dbReference type="SUPFAM" id="SSF50104">
    <property type="entry name" value="Translation proteins SH3-like domain"/>
    <property type="match status" value="1"/>
</dbReference>
<reference evidence="6" key="1">
    <citation type="submission" date="2019-09" db="EMBL/GenBank/DDBJ databases">
        <title>Draft genome information of white flower Hibiscus syriacus.</title>
        <authorList>
            <person name="Kim Y.-M."/>
        </authorList>
    </citation>
    <scope>NUCLEOTIDE SEQUENCE [LARGE SCALE GENOMIC DNA]</scope>
    <source>
        <strain evidence="6">YM2019G1</strain>
    </source>
</reference>
<evidence type="ECO:0000313" key="7">
    <source>
        <dbReference type="Proteomes" id="UP000436088"/>
    </source>
</evidence>
<dbReference type="Proteomes" id="UP000436088">
    <property type="component" value="Unassembled WGS sequence"/>
</dbReference>
<dbReference type="PANTHER" id="PTHR47000:SF3">
    <property type="entry name" value="ADENINE NUCLEOTIDE ALPHA HYDROLASES-LIKE SUPERFAMILY PROTEIN"/>
    <property type="match status" value="1"/>
</dbReference>